<keyword evidence="2" id="KW-1185">Reference proteome</keyword>
<proteinExistence type="predicted"/>
<dbReference type="Proteomes" id="UP001549204">
    <property type="component" value="Unassembled WGS sequence"/>
</dbReference>
<sequence length="58" mass="6511">MSTQAYARTWLRRQVANDVAVVGAIYEQDRGGLKYVEHGDCALAGMVSLTLLRGWWVQ</sequence>
<evidence type="ECO:0000313" key="2">
    <source>
        <dbReference type="Proteomes" id="UP001549204"/>
    </source>
</evidence>
<dbReference type="RefSeq" id="WP_263806794.1">
    <property type="nucleotide sequence ID" value="NZ_JBEPMC010000019.1"/>
</dbReference>
<accession>A0ABV2GZ29</accession>
<name>A0ABV2GZ29_9HYPH</name>
<comment type="caution">
    <text evidence="1">The sequence shown here is derived from an EMBL/GenBank/DDBJ whole genome shotgun (WGS) entry which is preliminary data.</text>
</comment>
<protein>
    <recommendedName>
        <fullName evidence="3">Acetyltransferase</fullName>
    </recommendedName>
</protein>
<evidence type="ECO:0008006" key="3">
    <source>
        <dbReference type="Google" id="ProtNLM"/>
    </source>
</evidence>
<organism evidence="1 2">
    <name type="scientific">Mesorhizobium robiniae</name>
    <dbReference type="NCBI Taxonomy" id="559315"/>
    <lineage>
        <taxon>Bacteria</taxon>
        <taxon>Pseudomonadati</taxon>
        <taxon>Pseudomonadota</taxon>
        <taxon>Alphaproteobacteria</taxon>
        <taxon>Hyphomicrobiales</taxon>
        <taxon>Phyllobacteriaceae</taxon>
        <taxon>Mesorhizobium</taxon>
    </lineage>
</organism>
<dbReference type="EMBL" id="JBEPMC010000019">
    <property type="protein sequence ID" value="MET3583540.1"/>
    <property type="molecule type" value="Genomic_DNA"/>
</dbReference>
<evidence type="ECO:0000313" key="1">
    <source>
        <dbReference type="EMBL" id="MET3583540.1"/>
    </source>
</evidence>
<reference evidence="1 2" key="1">
    <citation type="submission" date="2024-06" db="EMBL/GenBank/DDBJ databases">
        <title>Genomic Encyclopedia of Type Strains, Phase IV (KMG-IV): sequencing the most valuable type-strain genomes for metagenomic binning, comparative biology and taxonomic classification.</title>
        <authorList>
            <person name="Goeker M."/>
        </authorList>
    </citation>
    <scope>NUCLEOTIDE SEQUENCE [LARGE SCALE GENOMIC DNA]</scope>
    <source>
        <strain evidence="1 2">DSM 100022</strain>
    </source>
</reference>
<gene>
    <name evidence="1" type="ORF">ABID19_006605</name>
</gene>